<accession>Q5VNQ6</accession>
<evidence type="ECO:0000313" key="3">
    <source>
        <dbReference type="Proteomes" id="UP000000763"/>
    </source>
</evidence>
<reference evidence="1" key="1">
    <citation type="journal article" date="2002" name="Nature">
        <title>The genome sequence and structure of rice chromosome 1.</title>
        <authorList>
            <person name="Sasaki T."/>
            <person name="Matsumoto T."/>
            <person name="Yamamoto K."/>
            <person name="Sakata K."/>
            <person name="Baba T."/>
            <person name="Katayose Y."/>
            <person name="Wu J."/>
            <person name="Niimura Y."/>
            <person name="Cheng Z."/>
            <person name="Nagamura Y."/>
            <person name="Antonio B.A."/>
            <person name="Kanamori H."/>
            <person name="Hosokawa S."/>
            <person name="Masukawa M."/>
            <person name="Arikawa K."/>
            <person name="Chiden Y."/>
            <person name="Hayashi M."/>
            <person name="Okamoto M."/>
            <person name="Ando T."/>
            <person name="Aoki H."/>
            <person name="Arita K."/>
            <person name="Hamada M."/>
            <person name="Harada C."/>
            <person name="Hijishita S."/>
            <person name="Honda M."/>
            <person name="Ichikawa Y."/>
            <person name="Idonuma A."/>
            <person name="Iijima M."/>
            <person name="Ikeda M."/>
            <person name="Ikeno M."/>
            <person name="Itoh S."/>
            <person name="Itoh T."/>
            <person name="Itoh Y."/>
            <person name="Itoh Y."/>
            <person name="Iwabuchi A."/>
            <person name="Kamiya K."/>
            <person name="Karasawa W."/>
            <person name="Katagiri S."/>
            <person name="Kikuta A."/>
            <person name="Kobayashi N."/>
            <person name="Kono I."/>
            <person name="Machita K."/>
            <person name="Maehara T."/>
            <person name="Mizuno H."/>
            <person name="Mizubayashi T."/>
            <person name="Mukai Y."/>
            <person name="Nagasaki H."/>
            <person name="Nakashima M."/>
            <person name="Nakama Y."/>
            <person name="Nakamichi Y."/>
            <person name="Nakamura M."/>
            <person name="Namiki N."/>
            <person name="Negishi M."/>
            <person name="Ohta I."/>
            <person name="Ono N."/>
            <person name="Saji S."/>
            <person name="Sakai K."/>
            <person name="Shibata M."/>
            <person name="Shimokawa T."/>
            <person name="Shomura A."/>
            <person name="Song J."/>
            <person name="Takazaki Y."/>
            <person name="Terasawa K."/>
            <person name="Tsuji K."/>
            <person name="Waki K."/>
            <person name="Yamagata H."/>
            <person name="Yamane H."/>
            <person name="Yoshiki S."/>
            <person name="Yoshihara R."/>
            <person name="Yukawa K."/>
            <person name="Zhong H."/>
            <person name="Iwama H."/>
            <person name="Endo T."/>
            <person name="Ito H."/>
            <person name="Hahn J.H."/>
            <person name="Kim H.I."/>
            <person name="Eun M.Y."/>
            <person name="Yano M."/>
            <person name="Jiang J."/>
            <person name="Gojobori T."/>
        </authorList>
    </citation>
    <scope>NUCLEOTIDE SEQUENCE</scope>
</reference>
<gene>
    <name evidence="1" type="ORF">B1096D03.4</name>
    <name evidence="2" type="ORF">B1150E06.27</name>
</gene>
<dbReference type="EMBL" id="AP004359">
    <property type="protein sequence ID" value="BAD68919.1"/>
    <property type="molecule type" value="Genomic_DNA"/>
</dbReference>
<dbReference type="Pfam" id="PF12435">
    <property type="entry name" value="DUF3678"/>
    <property type="match status" value="1"/>
</dbReference>
<dbReference type="Proteomes" id="UP000817658">
    <property type="component" value="Chromosome 1"/>
</dbReference>
<dbReference type="AlphaFoldDB" id="Q5VNQ6"/>
<evidence type="ECO:0000313" key="2">
    <source>
        <dbReference type="EMBL" id="BAD68919.1"/>
    </source>
</evidence>
<dbReference type="Proteomes" id="UP000000763">
    <property type="component" value="Chromosome 1"/>
</dbReference>
<dbReference type="EMBL" id="AP003536">
    <property type="protein sequence ID" value="BAD68479.1"/>
    <property type="molecule type" value="Genomic_DNA"/>
</dbReference>
<organism evidence="1">
    <name type="scientific">Oryza sativa subsp. japonica</name>
    <name type="common">Rice</name>
    <dbReference type="NCBI Taxonomy" id="39947"/>
    <lineage>
        <taxon>Eukaryota</taxon>
        <taxon>Viridiplantae</taxon>
        <taxon>Streptophyta</taxon>
        <taxon>Embryophyta</taxon>
        <taxon>Tracheophyta</taxon>
        <taxon>Spermatophyta</taxon>
        <taxon>Magnoliopsida</taxon>
        <taxon>Liliopsida</taxon>
        <taxon>Poales</taxon>
        <taxon>Poaceae</taxon>
        <taxon>BOP clade</taxon>
        <taxon>Oryzoideae</taxon>
        <taxon>Oryzeae</taxon>
        <taxon>Oryzinae</taxon>
        <taxon>Oryza</taxon>
        <taxon>Oryza sativa</taxon>
    </lineage>
</organism>
<reference evidence="3" key="3">
    <citation type="journal article" date="2008" name="Nucleic Acids Res.">
        <title>The rice annotation project database (RAP-DB): 2008 update.</title>
        <authorList>
            <consortium name="The rice annotation project (RAP)"/>
        </authorList>
    </citation>
    <scope>GENOME REANNOTATION</scope>
    <source>
        <strain evidence="3">cv. Nipponbare</strain>
    </source>
</reference>
<proteinExistence type="predicted"/>
<dbReference type="InterPro" id="IPR022146">
    <property type="entry name" value="DUF3678"/>
</dbReference>
<protein>
    <submittedName>
        <fullName evidence="1">Uncharacterized protein</fullName>
    </submittedName>
</protein>
<name>Q5VNQ6_ORYSJ</name>
<evidence type="ECO:0000313" key="1">
    <source>
        <dbReference type="EMBL" id="BAD68479.1"/>
    </source>
</evidence>
<accession>Q5VPZ6</accession>
<reference evidence="3" key="2">
    <citation type="journal article" date="2005" name="Nature">
        <title>The map-based sequence of the rice genome.</title>
        <authorList>
            <consortium name="International rice genome sequencing project (IRGSP)"/>
            <person name="Matsumoto T."/>
            <person name="Wu J."/>
            <person name="Kanamori H."/>
            <person name="Katayose Y."/>
            <person name="Fujisawa M."/>
            <person name="Namiki N."/>
            <person name="Mizuno H."/>
            <person name="Yamamoto K."/>
            <person name="Antonio B.A."/>
            <person name="Baba T."/>
            <person name="Sakata K."/>
            <person name="Nagamura Y."/>
            <person name="Aoki H."/>
            <person name="Arikawa K."/>
            <person name="Arita K."/>
            <person name="Bito T."/>
            <person name="Chiden Y."/>
            <person name="Fujitsuka N."/>
            <person name="Fukunaka R."/>
            <person name="Hamada M."/>
            <person name="Harada C."/>
            <person name="Hayashi A."/>
            <person name="Hijishita S."/>
            <person name="Honda M."/>
            <person name="Hosokawa S."/>
            <person name="Ichikawa Y."/>
            <person name="Idonuma A."/>
            <person name="Iijima M."/>
            <person name="Ikeda M."/>
            <person name="Ikeno M."/>
            <person name="Ito K."/>
            <person name="Ito S."/>
            <person name="Ito T."/>
            <person name="Ito Y."/>
            <person name="Ito Y."/>
            <person name="Iwabuchi A."/>
            <person name="Kamiya K."/>
            <person name="Karasawa W."/>
            <person name="Kurita K."/>
            <person name="Katagiri S."/>
            <person name="Kikuta A."/>
            <person name="Kobayashi H."/>
            <person name="Kobayashi N."/>
            <person name="Machita K."/>
            <person name="Maehara T."/>
            <person name="Masukawa M."/>
            <person name="Mizubayashi T."/>
            <person name="Mukai Y."/>
            <person name="Nagasaki H."/>
            <person name="Nagata Y."/>
            <person name="Naito S."/>
            <person name="Nakashima M."/>
            <person name="Nakama Y."/>
            <person name="Nakamichi Y."/>
            <person name="Nakamura M."/>
            <person name="Meguro A."/>
            <person name="Negishi M."/>
            <person name="Ohta I."/>
            <person name="Ohta T."/>
            <person name="Okamoto M."/>
            <person name="Ono N."/>
            <person name="Saji S."/>
            <person name="Sakaguchi M."/>
            <person name="Sakai K."/>
            <person name="Shibata M."/>
            <person name="Shimokawa T."/>
            <person name="Song J."/>
            <person name="Takazaki Y."/>
            <person name="Terasawa K."/>
            <person name="Tsugane M."/>
            <person name="Tsuji K."/>
            <person name="Ueda S."/>
            <person name="Waki K."/>
            <person name="Yamagata H."/>
            <person name="Yamamoto M."/>
            <person name="Yamamoto S."/>
            <person name="Yamane H."/>
            <person name="Yoshiki S."/>
            <person name="Yoshihara R."/>
            <person name="Yukawa K."/>
            <person name="Zhong H."/>
            <person name="Yano M."/>
            <person name="Yuan Q."/>
            <person name="Ouyang S."/>
            <person name="Liu J."/>
            <person name="Jones K.M."/>
            <person name="Gansberger K."/>
            <person name="Moffat K."/>
            <person name="Hill J."/>
            <person name="Bera J."/>
            <person name="Fadrosh D."/>
            <person name="Jin S."/>
            <person name="Johri S."/>
            <person name="Kim M."/>
            <person name="Overton L."/>
            <person name="Reardon M."/>
            <person name="Tsitrin T."/>
            <person name="Vuong H."/>
            <person name="Weaver B."/>
            <person name="Ciecko A."/>
            <person name="Tallon L."/>
            <person name="Jackson J."/>
            <person name="Pai G."/>
            <person name="Aken S.V."/>
            <person name="Utterback T."/>
            <person name="Reidmuller S."/>
            <person name="Feldblyum T."/>
            <person name="Hsiao J."/>
            <person name="Zismann V."/>
            <person name="Iobst S."/>
            <person name="de Vazeille A.R."/>
            <person name="Buell C.R."/>
            <person name="Ying K."/>
            <person name="Li Y."/>
            <person name="Lu T."/>
            <person name="Huang Y."/>
            <person name="Zhao Q."/>
            <person name="Feng Q."/>
            <person name="Zhang L."/>
            <person name="Zhu J."/>
            <person name="Weng Q."/>
            <person name="Mu J."/>
            <person name="Lu Y."/>
            <person name="Fan D."/>
            <person name="Liu Y."/>
            <person name="Guan J."/>
            <person name="Zhang Y."/>
            <person name="Yu S."/>
            <person name="Liu X."/>
            <person name="Zhang Y."/>
            <person name="Hong G."/>
            <person name="Han B."/>
            <person name="Choisne N."/>
            <person name="Demange N."/>
            <person name="Orjeda G."/>
            <person name="Samain S."/>
            <person name="Cattolico L."/>
            <person name="Pelletier E."/>
            <person name="Couloux A."/>
            <person name="Segurens B."/>
            <person name="Wincker P."/>
            <person name="D'Hont A."/>
            <person name="Scarpelli C."/>
            <person name="Weissenbach J."/>
            <person name="Salanoubat M."/>
            <person name="Quetier F."/>
            <person name="Yu Y."/>
            <person name="Kim H.R."/>
            <person name="Rambo T."/>
            <person name="Currie J."/>
            <person name="Collura K."/>
            <person name="Luo M."/>
            <person name="Yang T."/>
            <person name="Ammiraju J.S.S."/>
            <person name="Engler F."/>
            <person name="Soderlund C."/>
            <person name="Wing R.A."/>
            <person name="Palmer L.E."/>
            <person name="de la Bastide M."/>
            <person name="Spiegel L."/>
            <person name="Nascimento L."/>
            <person name="Zutavern T."/>
            <person name="O'Shaughnessy A."/>
            <person name="Dike S."/>
            <person name="Dedhia N."/>
            <person name="Preston R."/>
            <person name="Balija V."/>
            <person name="McCombie W.R."/>
            <person name="Chow T."/>
            <person name="Chen H."/>
            <person name="Chung M."/>
            <person name="Chen C."/>
            <person name="Shaw J."/>
            <person name="Wu H."/>
            <person name="Hsiao K."/>
            <person name="Chao Y."/>
            <person name="Chu M."/>
            <person name="Cheng C."/>
            <person name="Hour A."/>
            <person name="Lee P."/>
            <person name="Lin S."/>
            <person name="Lin Y."/>
            <person name="Liou J."/>
            <person name="Liu S."/>
            <person name="Hsing Y."/>
            <person name="Raghuvanshi S."/>
            <person name="Mohanty A."/>
            <person name="Bharti A.K."/>
            <person name="Gaur A."/>
            <person name="Gupta V."/>
            <person name="Kumar D."/>
            <person name="Ravi V."/>
            <person name="Vij S."/>
            <person name="Kapur A."/>
            <person name="Khurana P."/>
            <person name="Khurana P."/>
            <person name="Khurana J.P."/>
            <person name="Tyagi A.K."/>
            <person name="Gaikwad K."/>
            <person name="Singh A."/>
            <person name="Dalal V."/>
            <person name="Srivastava S."/>
            <person name="Dixit A."/>
            <person name="Pal A.K."/>
            <person name="Ghazi I.A."/>
            <person name="Yadav M."/>
            <person name="Pandit A."/>
            <person name="Bhargava A."/>
            <person name="Sureshbabu K."/>
            <person name="Batra K."/>
            <person name="Sharma T.R."/>
            <person name="Mohapatra T."/>
            <person name="Singh N.K."/>
            <person name="Messing J."/>
            <person name="Nelson A.B."/>
            <person name="Fuks G."/>
            <person name="Kavchok S."/>
            <person name="Keizer G."/>
            <person name="Linton E."/>
            <person name="Llaca V."/>
            <person name="Song R."/>
            <person name="Tanyolac B."/>
            <person name="Young S."/>
            <person name="Ho-Il K."/>
            <person name="Hahn J.H."/>
            <person name="Sangsakoo G."/>
            <person name="Vanavichit A."/>
            <person name="de Mattos Luiz.A.T."/>
            <person name="Zimmer P.D."/>
            <person name="Malone G."/>
            <person name="Dellagostin O."/>
            <person name="de Oliveira A.C."/>
            <person name="Bevan M."/>
            <person name="Bancroft I."/>
            <person name="Minx P."/>
            <person name="Cordum H."/>
            <person name="Wilson R."/>
            <person name="Cheng Z."/>
            <person name="Jin W."/>
            <person name="Jiang J."/>
            <person name="Leong S.A."/>
            <person name="Iwama H."/>
            <person name="Gojobori T."/>
            <person name="Itoh T."/>
            <person name="Niimura Y."/>
            <person name="Fujii Y."/>
            <person name="Habara T."/>
            <person name="Sakai H."/>
            <person name="Sato Y."/>
            <person name="Wilson G."/>
            <person name="Kumar K."/>
            <person name="McCouch S."/>
            <person name="Juretic N."/>
            <person name="Hoen D."/>
            <person name="Wright S."/>
            <person name="Bruskiewich R."/>
            <person name="Bureau T."/>
            <person name="Miyao A."/>
            <person name="Hirochika H."/>
            <person name="Nishikawa T."/>
            <person name="Kadowaki K."/>
            <person name="Sugiura M."/>
            <person name="Burr B."/>
            <person name="Sasaki T."/>
        </authorList>
    </citation>
    <scope>NUCLEOTIDE SEQUENCE [LARGE SCALE GENOMIC DNA]</scope>
    <source>
        <strain evidence="3">cv. Nipponbare</strain>
    </source>
</reference>
<sequence length="392" mass="42766">MAGSGCGGRERTDVLASLVLVPFEADKSLDLVYGPRSLRKARYYCSAAASPRIFGLITSSGVWLQRLLQPIHGLPTGGLLAAALTSSCTCVAPSGHGVAPLVVFITVRASTPSSSALVIISHLGLLRLLRASPPHLQAATVAALGRWSSYLYIATDVTVQAVGPATSPSSSSSMPHRQCRIFLDYNSLFSGNCVLLRQFSLYAVLAPRPSRRPSLLSSNIGVWQTRLDVSSFTVRLHRLFGVTFLNDRRDYVTVFVSSASSRTVGPRRPPVRPRPLYGAPCAPRGSATSTSLTPRLRLHRPRLFCTRLHQPRLSRLLRFGYIDYGIKGYHRVGYSYQFLLQSKCPRCSCFDCGGMLEYMETVRARSTPTNVLGRSADETLLLPRSPLLLAPS</sequence>